<feature type="domain" description="Reverse transcriptase" evidence="1">
    <location>
        <begin position="1"/>
        <end position="159"/>
    </location>
</feature>
<dbReference type="Pfam" id="PF00078">
    <property type="entry name" value="RVT_1"/>
    <property type="match status" value="1"/>
</dbReference>
<dbReference type="InterPro" id="IPR043502">
    <property type="entry name" value="DNA/RNA_pol_sf"/>
</dbReference>
<dbReference type="PANTHER" id="PTHR47027">
    <property type="entry name" value="REVERSE TRANSCRIPTASE DOMAIN-CONTAINING PROTEIN"/>
    <property type="match status" value="1"/>
</dbReference>
<dbReference type="EMBL" id="CAACVG010009445">
    <property type="protein sequence ID" value="VEN53317.1"/>
    <property type="molecule type" value="Genomic_DNA"/>
</dbReference>
<dbReference type="InterPro" id="IPR000477">
    <property type="entry name" value="RT_dom"/>
</dbReference>
<dbReference type="Proteomes" id="UP000410492">
    <property type="component" value="Unassembled WGS sequence"/>
</dbReference>
<keyword evidence="3" id="KW-1185">Reference proteome</keyword>
<dbReference type="Gene3D" id="3.30.70.270">
    <property type="match status" value="1"/>
</dbReference>
<evidence type="ECO:0000313" key="2">
    <source>
        <dbReference type="EMBL" id="VEN53317.1"/>
    </source>
</evidence>
<proteinExistence type="predicted"/>
<evidence type="ECO:0000313" key="3">
    <source>
        <dbReference type="Proteomes" id="UP000410492"/>
    </source>
</evidence>
<dbReference type="PANTHER" id="PTHR47027:SF8">
    <property type="entry name" value="RIBONUCLEASE H"/>
    <property type="match status" value="1"/>
</dbReference>
<dbReference type="SUPFAM" id="SSF56672">
    <property type="entry name" value="DNA/RNA polymerases"/>
    <property type="match status" value="1"/>
</dbReference>
<accession>A0A653CZL3</accession>
<organism evidence="2 3">
    <name type="scientific">Callosobruchus maculatus</name>
    <name type="common">Southern cowpea weevil</name>
    <name type="synonym">Pulse bruchid</name>
    <dbReference type="NCBI Taxonomy" id="64391"/>
    <lineage>
        <taxon>Eukaryota</taxon>
        <taxon>Metazoa</taxon>
        <taxon>Ecdysozoa</taxon>
        <taxon>Arthropoda</taxon>
        <taxon>Hexapoda</taxon>
        <taxon>Insecta</taxon>
        <taxon>Pterygota</taxon>
        <taxon>Neoptera</taxon>
        <taxon>Endopterygota</taxon>
        <taxon>Coleoptera</taxon>
        <taxon>Polyphaga</taxon>
        <taxon>Cucujiformia</taxon>
        <taxon>Chrysomeloidea</taxon>
        <taxon>Chrysomelidae</taxon>
        <taxon>Bruchinae</taxon>
        <taxon>Bruchini</taxon>
        <taxon>Callosobruchus</taxon>
    </lineage>
</organism>
<dbReference type="PROSITE" id="PS50878">
    <property type="entry name" value="RT_POL"/>
    <property type="match status" value="1"/>
</dbReference>
<evidence type="ECO:0000259" key="1">
    <source>
        <dbReference type="PROSITE" id="PS50878"/>
    </source>
</evidence>
<gene>
    <name evidence="2" type="ORF">CALMAC_LOCUS13150</name>
</gene>
<dbReference type="InterPro" id="IPR043128">
    <property type="entry name" value="Rev_trsase/Diguanyl_cyclase"/>
</dbReference>
<protein>
    <recommendedName>
        <fullName evidence="1">Reverse transcriptase domain-containing protein</fullName>
    </recommendedName>
</protein>
<reference evidence="2 3" key="1">
    <citation type="submission" date="2019-01" db="EMBL/GenBank/DDBJ databases">
        <authorList>
            <person name="Sayadi A."/>
        </authorList>
    </citation>
    <scope>NUCLEOTIDE SEQUENCE [LARGE SCALE GENOMIC DNA]</scope>
</reference>
<dbReference type="AlphaFoldDB" id="A0A653CZL3"/>
<feature type="non-terminal residue" evidence="2">
    <location>
        <position position="1"/>
    </location>
</feature>
<dbReference type="GO" id="GO:0071897">
    <property type="term" value="P:DNA biosynthetic process"/>
    <property type="evidence" value="ECO:0007669"/>
    <property type="project" value="UniProtKB-ARBA"/>
</dbReference>
<name>A0A653CZL3_CALMS</name>
<dbReference type="CDD" id="cd01650">
    <property type="entry name" value="RT_nLTR_like"/>
    <property type="match status" value="1"/>
</dbReference>
<dbReference type="OrthoDB" id="425681at2759"/>
<sequence length="339" mass="39750">LFEALENIGIDEKDIRLLRNLYWHQTARIKTDSKMSNSINILKGVRQGCVLSPTLFNVYSECLFNEALENCTDGIKINGVNISNIRYADDTAIIADSDIGLQRLINKVNEACREYGMDMNIKKTKVMTITRSQNVPLPIFVNGEMLSRVDRFRYLGAWINTTLDQDLEIKSRIEQARSNFMKLRNILCDQNLNIDLRVRLAKCYSWSTLLYGAETWTLKIGSMNRLEAFEMWVYRRILKIPYIDHVTNEEVLRRVHKERELLHLIKIRKTSYLGHVLRNDKYYILQLIIMGRIQGKRTIGRKKLSWLRNIRTWSGLNFEELIRAAKDRDYFATVIANLH</sequence>